<organism evidence="3 4">
    <name type="scientific">Nocardioides massiliensis</name>
    <dbReference type="NCBI Taxonomy" id="1325935"/>
    <lineage>
        <taxon>Bacteria</taxon>
        <taxon>Bacillati</taxon>
        <taxon>Actinomycetota</taxon>
        <taxon>Actinomycetes</taxon>
        <taxon>Propionibacteriales</taxon>
        <taxon>Nocardioidaceae</taxon>
        <taxon>Nocardioides</taxon>
    </lineage>
</organism>
<dbReference type="EMBL" id="JAUSQM010000001">
    <property type="protein sequence ID" value="MDP9823255.1"/>
    <property type="molecule type" value="Genomic_DNA"/>
</dbReference>
<comment type="caution">
    <text evidence="3">The sequence shown here is derived from an EMBL/GenBank/DDBJ whole genome shotgun (WGS) entry which is preliminary data.</text>
</comment>
<proteinExistence type="predicted"/>
<keyword evidence="2" id="KW-1133">Transmembrane helix</keyword>
<dbReference type="Proteomes" id="UP001240447">
    <property type="component" value="Unassembled WGS sequence"/>
</dbReference>
<feature type="region of interest" description="Disordered" evidence="1">
    <location>
        <begin position="1"/>
        <end position="20"/>
    </location>
</feature>
<reference evidence="3 4" key="1">
    <citation type="submission" date="2023-07" db="EMBL/GenBank/DDBJ databases">
        <title>Sequencing the genomes of 1000 actinobacteria strains.</title>
        <authorList>
            <person name="Klenk H.-P."/>
        </authorList>
    </citation>
    <scope>NUCLEOTIDE SEQUENCE [LARGE SCALE GENOMIC DNA]</scope>
    <source>
        <strain evidence="3 4">GD13</strain>
    </source>
</reference>
<feature type="compositionally biased region" description="Acidic residues" evidence="1">
    <location>
        <begin position="1"/>
        <end position="10"/>
    </location>
</feature>
<keyword evidence="4" id="KW-1185">Reference proteome</keyword>
<sequence>MLDTDIDTDTDTDKRKASGQMPSKALGLLYGLGLGGIFHAATWVLVPAGSIAAIKAWLKGRFAPSWSSCRVCTTCATTSAPHCR</sequence>
<accession>A0ABT9NS54</accession>
<protein>
    <submittedName>
        <fullName evidence="3">Uncharacterized protein</fullName>
    </submittedName>
</protein>
<keyword evidence="2" id="KW-0812">Transmembrane</keyword>
<keyword evidence="2" id="KW-0472">Membrane</keyword>
<name>A0ABT9NS54_9ACTN</name>
<evidence type="ECO:0000256" key="1">
    <source>
        <dbReference type="SAM" id="MobiDB-lite"/>
    </source>
</evidence>
<evidence type="ECO:0000256" key="2">
    <source>
        <dbReference type="SAM" id="Phobius"/>
    </source>
</evidence>
<feature type="transmembrane region" description="Helical" evidence="2">
    <location>
        <begin position="28"/>
        <end position="54"/>
    </location>
</feature>
<gene>
    <name evidence="3" type="ORF">J2S59_003064</name>
</gene>
<evidence type="ECO:0000313" key="3">
    <source>
        <dbReference type="EMBL" id="MDP9823255.1"/>
    </source>
</evidence>
<evidence type="ECO:0000313" key="4">
    <source>
        <dbReference type="Proteomes" id="UP001240447"/>
    </source>
</evidence>